<gene>
    <name evidence="1" type="ORF">A2311_05555</name>
</gene>
<proteinExistence type="predicted"/>
<evidence type="ECO:0000313" key="2">
    <source>
        <dbReference type="Proteomes" id="UP000178951"/>
    </source>
</evidence>
<accession>A0A1F4TQ25</accession>
<organism evidence="1 2">
    <name type="scientific">candidate division WOR-1 bacterium RIFOXYB2_FULL_48_7</name>
    <dbReference type="NCBI Taxonomy" id="1802583"/>
    <lineage>
        <taxon>Bacteria</taxon>
        <taxon>Bacillati</taxon>
        <taxon>Saganbacteria</taxon>
    </lineage>
</organism>
<dbReference type="EMBL" id="MEUF01000040">
    <property type="protein sequence ID" value="OGC34679.1"/>
    <property type="molecule type" value="Genomic_DNA"/>
</dbReference>
<dbReference type="STRING" id="1802583.A2311_05555"/>
<dbReference type="Proteomes" id="UP000178951">
    <property type="component" value="Unassembled WGS sequence"/>
</dbReference>
<name>A0A1F4TQ25_UNCSA</name>
<evidence type="ECO:0000313" key="1">
    <source>
        <dbReference type="EMBL" id="OGC34679.1"/>
    </source>
</evidence>
<reference evidence="1 2" key="1">
    <citation type="journal article" date="2016" name="Nat. Commun.">
        <title>Thousands of microbial genomes shed light on interconnected biogeochemical processes in an aquifer system.</title>
        <authorList>
            <person name="Anantharaman K."/>
            <person name="Brown C.T."/>
            <person name="Hug L.A."/>
            <person name="Sharon I."/>
            <person name="Castelle C.J."/>
            <person name="Probst A.J."/>
            <person name="Thomas B.C."/>
            <person name="Singh A."/>
            <person name="Wilkins M.J."/>
            <person name="Karaoz U."/>
            <person name="Brodie E.L."/>
            <person name="Williams K.H."/>
            <person name="Hubbard S.S."/>
            <person name="Banfield J.F."/>
        </authorList>
    </citation>
    <scope>NUCLEOTIDE SEQUENCE [LARGE SCALE GENOMIC DNA]</scope>
</reference>
<protein>
    <recommendedName>
        <fullName evidence="3">HIT domain-containing protein</fullName>
    </recommendedName>
</protein>
<sequence>MKSHLLDLRSKTSRGYAHHWQFQTTQTGRKPLTNPALLRAIREEVIPEYREAAGIEDLRVSGMRMVVDAPSTEKPVTIHFISGPGVPNFNPQDWLTPASTNWDPTVEGRFFELSAAGAAQGLKTMAFGNPLFVMRDLLPMFGVADGDPKAMTHFLMMATERFGTMADDGFTTDLWVKAFTGTERILWSLKHDFDPVRYVANFGNGFQQGPRVHLHVMAQPIGFGSIFPQDYGYELNNDGTIQAAADEQLARLYSLIEARKQAGSKEEKRQIDQEIHILIFNLNTRLVRGRQPV</sequence>
<evidence type="ECO:0008006" key="3">
    <source>
        <dbReference type="Google" id="ProtNLM"/>
    </source>
</evidence>
<dbReference type="AlphaFoldDB" id="A0A1F4TQ25"/>
<comment type="caution">
    <text evidence="1">The sequence shown here is derived from an EMBL/GenBank/DDBJ whole genome shotgun (WGS) entry which is preliminary data.</text>
</comment>